<comment type="caution">
    <text evidence="1">The sequence shown here is derived from an EMBL/GenBank/DDBJ whole genome shotgun (WGS) entry which is preliminary data.</text>
</comment>
<organism evidence="1 2">
    <name type="scientific">Pelagibius litoralis</name>
    <dbReference type="NCBI Taxonomy" id="374515"/>
    <lineage>
        <taxon>Bacteria</taxon>
        <taxon>Pseudomonadati</taxon>
        <taxon>Pseudomonadota</taxon>
        <taxon>Alphaproteobacteria</taxon>
        <taxon>Rhodospirillales</taxon>
        <taxon>Rhodovibrionaceae</taxon>
        <taxon>Pelagibius</taxon>
    </lineage>
</organism>
<reference evidence="1" key="1">
    <citation type="submission" date="2020-03" db="EMBL/GenBank/DDBJ databases">
        <title>Genome of Pelagibius litoralis DSM 21314T.</title>
        <authorList>
            <person name="Wang G."/>
        </authorList>
    </citation>
    <scope>NUCLEOTIDE SEQUENCE</scope>
    <source>
        <strain evidence="1">DSM 21314</strain>
    </source>
</reference>
<evidence type="ECO:0000313" key="2">
    <source>
        <dbReference type="Proteomes" id="UP000761264"/>
    </source>
</evidence>
<dbReference type="EMBL" id="JAAQPH010000002">
    <property type="protein sequence ID" value="NIA67704.1"/>
    <property type="molecule type" value="Genomic_DNA"/>
</dbReference>
<keyword evidence="2" id="KW-1185">Reference proteome</keyword>
<dbReference type="RefSeq" id="WP_167221504.1">
    <property type="nucleotide sequence ID" value="NZ_JAAQPH010000002.1"/>
</dbReference>
<accession>A0A967C3D8</accession>
<proteinExistence type="predicted"/>
<dbReference type="Proteomes" id="UP000761264">
    <property type="component" value="Unassembled WGS sequence"/>
</dbReference>
<sequence length="251" mass="26798">MTANGIDDEDLVAYLDGELSAERAAQIRAALESDVTLRDRLSALQIDTAAVRSAFDSLLDQAPAGMLKNTTAPPPALIGRRATAIAASLLIVAALGFTMGRFSAPPETEDWRMAVAEYQLLYRSETLSHLVREDDALERERARVVARLGLDIDGKTLMNLDGLSYRRAQLLGFEDAPLVQFAYLDGNQQPLAFCVTPTGAADRPVESANLKGLSAASWIAGGYAFLVIGDIAPDHVRRTAETLAGAIGKGA</sequence>
<protein>
    <recommendedName>
        <fullName evidence="3">Transmembrane transcriptional regulator (Anti-sigma factor RsiW)</fullName>
    </recommendedName>
</protein>
<evidence type="ECO:0000313" key="1">
    <source>
        <dbReference type="EMBL" id="NIA67704.1"/>
    </source>
</evidence>
<name>A0A967C3D8_9PROT</name>
<dbReference type="AlphaFoldDB" id="A0A967C3D8"/>
<evidence type="ECO:0008006" key="3">
    <source>
        <dbReference type="Google" id="ProtNLM"/>
    </source>
</evidence>
<gene>
    <name evidence="1" type="ORF">HBA54_03795</name>
</gene>